<comment type="caution">
    <text evidence="1">The sequence shown here is derived from an EMBL/GenBank/DDBJ whole genome shotgun (WGS) entry which is preliminary data.</text>
</comment>
<dbReference type="EMBL" id="JAGKQM010000008">
    <property type="protein sequence ID" value="KAH0916016.1"/>
    <property type="molecule type" value="Genomic_DNA"/>
</dbReference>
<reference evidence="1 2" key="1">
    <citation type="submission" date="2021-05" db="EMBL/GenBank/DDBJ databases">
        <title>Genome Assembly of Synthetic Allotetraploid Brassica napus Reveals Homoeologous Exchanges between Subgenomes.</title>
        <authorList>
            <person name="Davis J.T."/>
        </authorList>
    </citation>
    <scope>NUCLEOTIDE SEQUENCE [LARGE SCALE GENOMIC DNA]</scope>
    <source>
        <strain evidence="2">cv. Da-Ae</strain>
        <tissue evidence="1">Seedling</tissue>
    </source>
</reference>
<proteinExistence type="predicted"/>
<accession>A0ABQ8CG03</accession>
<evidence type="ECO:0000313" key="2">
    <source>
        <dbReference type="Proteomes" id="UP000824890"/>
    </source>
</evidence>
<name>A0ABQ8CG03_BRANA</name>
<sequence length="153" mass="18010">MWMFPSSDASLTGFLMLFRSMLHDFVPVQLRSYFSGLLERFFTPKSKNLTVVIDDKFRNKVFHAAEIFGGDNFFLPKKKKIRPETERVRAGKTPKQKHLTVKEKRSWIRSRRDEEESMILMLFVEKSKVERSKAKEELSICKDVVTNTNDDDK</sequence>
<evidence type="ECO:0000313" key="1">
    <source>
        <dbReference type="EMBL" id="KAH0916016.1"/>
    </source>
</evidence>
<gene>
    <name evidence="1" type="ORF">HID58_030462</name>
</gene>
<dbReference type="Proteomes" id="UP000824890">
    <property type="component" value="Unassembled WGS sequence"/>
</dbReference>
<keyword evidence="2" id="KW-1185">Reference proteome</keyword>
<organism evidence="1 2">
    <name type="scientific">Brassica napus</name>
    <name type="common">Rape</name>
    <dbReference type="NCBI Taxonomy" id="3708"/>
    <lineage>
        <taxon>Eukaryota</taxon>
        <taxon>Viridiplantae</taxon>
        <taxon>Streptophyta</taxon>
        <taxon>Embryophyta</taxon>
        <taxon>Tracheophyta</taxon>
        <taxon>Spermatophyta</taxon>
        <taxon>Magnoliopsida</taxon>
        <taxon>eudicotyledons</taxon>
        <taxon>Gunneridae</taxon>
        <taxon>Pentapetalae</taxon>
        <taxon>rosids</taxon>
        <taxon>malvids</taxon>
        <taxon>Brassicales</taxon>
        <taxon>Brassicaceae</taxon>
        <taxon>Brassiceae</taxon>
        <taxon>Brassica</taxon>
    </lineage>
</organism>
<protein>
    <submittedName>
        <fullName evidence="1">Uncharacterized protein</fullName>
    </submittedName>
</protein>